<accession>A0A9W6GKH8</accession>
<dbReference type="SUPFAM" id="SSF53448">
    <property type="entry name" value="Nucleotide-diphospho-sugar transferases"/>
    <property type="match status" value="1"/>
</dbReference>
<proteinExistence type="predicted"/>
<evidence type="ECO:0000313" key="3">
    <source>
        <dbReference type="EMBL" id="GLI56798.1"/>
    </source>
</evidence>
<dbReference type="Gene3D" id="3.90.550.10">
    <property type="entry name" value="Spore Coat Polysaccharide Biosynthesis Protein SpsA, Chain A"/>
    <property type="match status" value="1"/>
</dbReference>
<keyword evidence="4" id="KW-1185">Reference proteome</keyword>
<dbReference type="RefSeq" id="WP_281836165.1">
    <property type="nucleotide sequence ID" value="NZ_BSDY01000010.1"/>
</dbReference>
<dbReference type="CDD" id="cd00761">
    <property type="entry name" value="Glyco_tranf_GTA_type"/>
    <property type="match status" value="1"/>
</dbReference>
<organism evidence="3 4">
    <name type="scientific">Propionigenium maris DSM 9537</name>
    <dbReference type="NCBI Taxonomy" id="1123000"/>
    <lineage>
        <taxon>Bacteria</taxon>
        <taxon>Fusobacteriati</taxon>
        <taxon>Fusobacteriota</taxon>
        <taxon>Fusobacteriia</taxon>
        <taxon>Fusobacteriales</taxon>
        <taxon>Fusobacteriaceae</taxon>
        <taxon>Propionigenium</taxon>
    </lineage>
</organism>
<sequence>MKIEILISTMNRRNIEELELETKNIFSDCLIVNQITTNNLKLIKEELTKGNVRLISFRERGLSISRNRALEKAKGDILLLTDDDVYYKKNFEKKIMKEFEKDKNLDILTFKAETSMGEDFKRYSKKSYTHNRRSILKVSSIEIAIRKSSVEKFDLKYDELFGLGSLYETGEENIFLQEALKKGCSIKFVPISVAIHSKETSNRMLTDRTLFSKGALFFRLFGWFSLIFNLSFILKKRKKILTRTSLINAMSEMYRGTLDYIRRCKCGESFNNNTYV</sequence>
<protein>
    <recommendedName>
        <fullName evidence="2">Glycosyltransferase 2-like domain-containing protein</fullName>
    </recommendedName>
</protein>
<dbReference type="EMBL" id="BSDY01000010">
    <property type="protein sequence ID" value="GLI56798.1"/>
    <property type="molecule type" value="Genomic_DNA"/>
</dbReference>
<evidence type="ECO:0000259" key="2">
    <source>
        <dbReference type="Pfam" id="PF00535"/>
    </source>
</evidence>
<keyword evidence="1" id="KW-1133">Transmembrane helix</keyword>
<dbReference type="InterPro" id="IPR001173">
    <property type="entry name" value="Glyco_trans_2-like"/>
</dbReference>
<comment type="caution">
    <text evidence="3">The sequence shown here is derived from an EMBL/GenBank/DDBJ whole genome shotgun (WGS) entry which is preliminary data.</text>
</comment>
<evidence type="ECO:0000313" key="4">
    <source>
        <dbReference type="Proteomes" id="UP001144471"/>
    </source>
</evidence>
<feature type="domain" description="Glycosyltransferase 2-like" evidence="2">
    <location>
        <begin position="28"/>
        <end position="129"/>
    </location>
</feature>
<name>A0A9W6GKH8_9FUSO</name>
<gene>
    <name evidence="3" type="ORF">PM10SUCC1_23120</name>
</gene>
<keyword evidence="1" id="KW-0812">Transmembrane</keyword>
<feature type="transmembrane region" description="Helical" evidence="1">
    <location>
        <begin position="216"/>
        <end position="234"/>
    </location>
</feature>
<keyword evidence="1" id="KW-0472">Membrane</keyword>
<evidence type="ECO:0000256" key="1">
    <source>
        <dbReference type="SAM" id="Phobius"/>
    </source>
</evidence>
<dbReference type="Pfam" id="PF00535">
    <property type="entry name" value="Glycos_transf_2"/>
    <property type="match status" value="1"/>
</dbReference>
<dbReference type="Proteomes" id="UP001144471">
    <property type="component" value="Unassembled WGS sequence"/>
</dbReference>
<reference evidence="3" key="1">
    <citation type="submission" date="2022-12" db="EMBL/GenBank/DDBJ databases">
        <title>Reference genome sequencing for broad-spectrum identification of bacterial and archaeal isolates by mass spectrometry.</title>
        <authorList>
            <person name="Sekiguchi Y."/>
            <person name="Tourlousse D.M."/>
        </authorList>
    </citation>
    <scope>NUCLEOTIDE SEQUENCE</scope>
    <source>
        <strain evidence="3">10succ1</strain>
    </source>
</reference>
<dbReference type="AlphaFoldDB" id="A0A9W6GKH8"/>
<dbReference type="InterPro" id="IPR029044">
    <property type="entry name" value="Nucleotide-diphossugar_trans"/>
</dbReference>